<dbReference type="InterPro" id="IPR018204">
    <property type="entry name" value="Trp_synthase_alpha_AS"/>
</dbReference>
<dbReference type="UniPathway" id="UPA00035">
    <property type="reaction ID" value="UER00044"/>
</dbReference>
<sequence length="262" mass="29366">MNRIEKKFKELKKVRQKAFIAFITAGYPNLSITEKLIRKFDKSGVDIIELGVPFSDPMADGPVIQEASQWALKKNTRLIDVLNLVKKLRKNITCPILLMTYYNPIFCFGDDKFIKRAVQSGVDGVIIPDLPPDEGRDFIRKANKSGLTNICFVSPTTNIKRIKFISLAAKGFIYYVSLTGVTGMRKTLASNLRQNIKTIKRYTDKPVCVGFGVSNRIQVKEVGKIADGVIVGSAIVGKIKENINNPCLIKRVGRFVQGLKRR</sequence>
<dbReference type="InterPro" id="IPR013785">
    <property type="entry name" value="Aldolase_TIM"/>
</dbReference>
<evidence type="ECO:0000256" key="1">
    <source>
        <dbReference type="ARBA" id="ARBA00003365"/>
    </source>
</evidence>
<comment type="caution">
    <text evidence="11">The sequence shown here is derived from an EMBL/GenBank/DDBJ whole genome shotgun (WGS) entry which is preliminary data.</text>
</comment>
<dbReference type="GO" id="GO:0005829">
    <property type="term" value="C:cytosol"/>
    <property type="evidence" value="ECO:0007669"/>
    <property type="project" value="TreeGrafter"/>
</dbReference>
<dbReference type="NCBIfam" id="TIGR00262">
    <property type="entry name" value="trpA"/>
    <property type="match status" value="1"/>
</dbReference>
<dbReference type="Gene3D" id="3.20.20.70">
    <property type="entry name" value="Aldolase class I"/>
    <property type="match status" value="1"/>
</dbReference>
<evidence type="ECO:0000313" key="12">
    <source>
        <dbReference type="Proteomes" id="UP000231292"/>
    </source>
</evidence>
<dbReference type="PANTHER" id="PTHR43406:SF1">
    <property type="entry name" value="TRYPTOPHAN SYNTHASE ALPHA CHAIN, CHLOROPLASTIC"/>
    <property type="match status" value="1"/>
</dbReference>
<comment type="similarity">
    <text evidence="9 10">Belongs to the TrpA family.</text>
</comment>
<evidence type="ECO:0000256" key="10">
    <source>
        <dbReference type="RuleBase" id="RU003662"/>
    </source>
</evidence>
<evidence type="ECO:0000256" key="9">
    <source>
        <dbReference type="HAMAP-Rule" id="MF_00131"/>
    </source>
</evidence>
<accession>A0A2G9YJH5</accession>
<comment type="pathway">
    <text evidence="2 9">Amino-acid biosynthesis; L-tryptophan biosynthesis; L-tryptophan from chorismate: step 5/5.</text>
</comment>
<comment type="subunit">
    <text evidence="3 9">Tetramer of two alpha and two beta chains.</text>
</comment>
<evidence type="ECO:0000256" key="3">
    <source>
        <dbReference type="ARBA" id="ARBA00011270"/>
    </source>
</evidence>
<comment type="function">
    <text evidence="1 9">The alpha subunit is responsible for the aldol cleavage of indoleglycerol phosphate to indole and glyceraldehyde 3-phosphate.</text>
</comment>
<dbReference type="CDD" id="cd04724">
    <property type="entry name" value="Tryptophan_synthase_alpha"/>
    <property type="match status" value="1"/>
</dbReference>
<dbReference type="SUPFAM" id="SSF51366">
    <property type="entry name" value="Ribulose-phoshate binding barrel"/>
    <property type="match status" value="1"/>
</dbReference>
<feature type="active site" description="Proton acceptor" evidence="9">
    <location>
        <position position="60"/>
    </location>
</feature>
<gene>
    <name evidence="9" type="primary">trpA</name>
    <name evidence="11" type="ORF">COX41_03520</name>
</gene>
<dbReference type="Proteomes" id="UP000231292">
    <property type="component" value="Unassembled WGS sequence"/>
</dbReference>
<dbReference type="HAMAP" id="MF_00131">
    <property type="entry name" value="Trp_synth_alpha"/>
    <property type="match status" value="1"/>
</dbReference>
<evidence type="ECO:0000256" key="7">
    <source>
        <dbReference type="ARBA" id="ARBA00023239"/>
    </source>
</evidence>
<dbReference type="PROSITE" id="PS00167">
    <property type="entry name" value="TRP_SYNTHASE_ALPHA"/>
    <property type="match status" value="1"/>
</dbReference>
<comment type="catalytic activity">
    <reaction evidence="8 9">
        <text>(1S,2R)-1-C-(indol-3-yl)glycerol 3-phosphate + L-serine = D-glyceraldehyde 3-phosphate + L-tryptophan + H2O</text>
        <dbReference type="Rhea" id="RHEA:10532"/>
        <dbReference type="ChEBI" id="CHEBI:15377"/>
        <dbReference type="ChEBI" id="CHEBI:33384"/>
        <dbReference type="ChEBI" id="CHEBI:57912"/>
        <dbReference type="ChEBI" id="CHEBI:58866"/>
        <dbReference type="ChEBI" id="CHEBI:59776"/>
        <dbReference type="EC" id="4.2.1.20"/>
    </reaction>
</comment>
<evidence type="ECO:0000256" key="6">
    <source>
        <dbReference type="ARBA" id="ARBA00023141"/>
    </source>
</evidence>
<dbReference type="FunFam" id="3.20.20.70:FF:000037">
    <property type="entry name" value="Tryptophan synthase alpha chain"/>
    <property type="match status" value="1"/>
</dbReference>
<dbReference type="InterPro" id="IPR011060">
    <property type="entry name" value="RibuloseP-bd_barrel"/>
</dbReference>
<proteinExistence type="inferred from homology"/>
<dbReference type="GO" id="GO:0004834">
    <property type="term" value="F:tryptophan synthase activity"/>
    <property type="evidence" value="ECO:0007669"/>
    <property type="project" value="UniProtKB-UniRule"/>
</dbReference>
<keyword evidence="6 9" id="KW-0057">Aromatic amino acid biosynthesis</keyword>
<keyword evidence="5 9" id="KW-0822">Tryptophan biosynthesis</keyword>
<keyword evidence="4 9" id="KW-0028">Amino-acid biosynthesis</keyword>
<evidence type="ECO:0000313" key="11">
    <source>
        <dbReference type="EMBL" id="PIP19312.1"/>
    </source>
</evidence>
<name>A0A2G9YJH5_9BACT</name>
<organism evidence="11 12">
    <name type="scientific">Candidatus Sherwoodlollariibacterium unditelluris</name>
    <dbReference type="NCBI Taxonomy" id="1974757"/>
    <lineage>
        <taxon>Bacteria</taxon>
        <taxon>Pseudomonadati</taxon>
        <taxon>Candidatus Omnitrophota</taxon>
        <taxon>Candidatus Sherwoodlollariibacterium</taxon>
    </lineage>
</organism>
<dbReference type="InterPro" id="IPR002028">
    <property type="entry name" value="Trp_synthase_suA"/>
</dbReference>
<dbReference type="PANTHER" id="PTHR43406">
    <property type="entry name" value="TRYPTOPHAN SYNTHASE, ALPHA CHAIN"/>
    <property type="match status" value="1"/>
</dbReference>
<protein>
    <recommendedName>
        <fullName evidence="9">Tryptophan synthase alpha chain</fullName>
        <ecNumber evidence="9">4.2.1.20</ecNumber>
    </recommendedName>
</protein>
<dbReference type="AlphaFoldDB" id="A0A2G9YJH5"/>
<evidence type="ECO:0000256" key="4">
    <source>
        <dbReference type="ARBA" id="ARBA00022605"/>
    </source>
</evidence>
<feature type="active site" description="Proton acceptor" evidence="9">
    <location>
        <position position="49"/>
    </location>
</feature>
<dbReference type="EC" id="4.2.1.20" evidence="9"/>
<keyword evidence="7 9" id="KW-0456">Lyase</keyword>
<evidence type="ECO:0000256" key="8">
    <source>
        <dbReference type="ARBA" id="ARBA00049047"/>
    </source>
</evidence>
<evidence type="ECO:0000256" key="5">
    <source>
        <dbReference type="ARBA" id="ARBA00022822"/>
    </source>
</evidence>
<dbReference type="Pfam" id="PF00290">
    <property type="entry name" value="Trp_syntA"/>
    <property type="match status" value="1"/>
</dbReference>
<evidence type="ECO:0000256" key="2">
    <source>
        <dbReference type="ARBA" id="ARBA00004733"/>
    </source>
</evidence>
<reference evidence="11 12" key="1">
    <citation type="submission" date="2017-09" db="EMBL/GenBank/DDBJ databases">
        <title>Depth-based differentiation of microbial function through sediment-hosted aquifers and enrichment of novel symbionts in the deep terrestrial subsurface.</title>
        <authorList>
            <person name="Probst A.J."/>
            <person name="Ladd B."/>
            <person name="Jarett J.K."/>
            <person name="Geller-Mcgrath D.E."/>
            <person name="Sieber C.M."/>
            <person name="Emerson J.B."/>
            <person name="Anantharaman K."/>
            <person name="Thomas B.C."/>
            <person name="Malmstrom R."/>
            <person name="Stieglmeier M."/>
            <person name="Klingl A."/>
            <person name="Woyke T."/>
            <person name="Ryan C.M."/>
            <person name="Banfield J.F."/>
        </authorList>
    </citation>
    <scope>NUCLEOTIDE SEQUENCE [LARGE SCALE GENOMIC DNA]</scope>
    <source>
        <strain evidence="11">CG23_combo_of_CG06-09_8_20_14_all_41_10</strain>
    </source>
</reference>
<dbReference type="EMBL" id="PCRK01000086">
    <property type="protein sequence ID" value="PIP19312.1"/>
    <property type="molecule type" value="Genomic_DNA"/>
</dbReference>